<feature type="domain" description="Glycosyl transferase family 25" evidence="1">
    <location>
        <begin position="28"/>
        <end position="201"/>
    </location>
</feature>
<dbReference type="Pfam" id="PF01755">
    <property type="entry name" value="Glyco_transf_25"/>
    <property type="match status" value="1"/>
</dbReference>
<comment type="caution">
    <text evidence="2">The sequence shown here is derived from an EMBL/GenBank/DDBJ whole genome shotgun (WGS) entry which is preliminary data.</text>
</comment>
<organism evidence="2 3">
    <name type="scientific">Aurantimonas coralicida</name>
    <dbReference type="NCBI Taxonomy" id="182270"/>
    <lineage>
        <taxon>Bacteria</taxon>
        <taxon>Pseudomonadati</taxon>
        <taxon>Pseudomonadota</taxon>
        <taxon>Alphaproteobacteria</taxon>
        <taxon>Hyphomicrobiales</taxon>
        <taxon>Aurantimonadaceae</taxon>
        <taxon>Aurantimonas</taxon>
    </lineage>
</organism>
<evidence type="ECO:0000259" key="1">
    <source>
        <dbReference type="Pfam" id="PF01755"/>
    </source>
</evidence>
<dbReference type="CDD" id="cd06532">
    <property type="entry name" value="Glyco_transf_25"/>
    <property type="match status" value="1"/>
</dbReference>
<reference evidence="2" key="1">
    <citation type="journal article" date="2020" name="mSystems">
        <title>Genome- and Community-Level Interaction Insights into Carbon Utilization and Element Cycling Functions of Hydrothermarchaeota in Hydrothermal Sediment.</title>
        <authorList>
            <person name="Zhou Z."/>
            <person name="Liu Y."/>
            <person name="Xu W."/>
            <person name="Pan J."/>
            <person name="Luo Z.H."/>
            <person name="Li M."/>
        </authorList>
    </citation>
    <scope>NUCLEOTIDE SEQUENCE</scope>
    <source>
        <strain evidence="2">HyVt-347</strain>
    </source>
</reference>
<dbReference type="EMBL" id="DRGN01000308">
    <property type="protein sequence ID" value="HEU02915.1"/>
    <property type="molecule type" value="Genomic_DNA"/>
</dbReference>
<dbReference type="Proteomes" id="UP000885680">
    <property type="component" value="Unassembled WGS sequence"/>
</dbReference>
<accession>A0A9C9NJ62</accession>
<name>A0A9C9NJ62_9HYPH</name>
<protein>
    <submittedName>
        <fullName evidence="2">Glycosyltransferase family 25 protein</fullName>
    </submittedName>
</protein>
<evidence type="ECO:0000313" key="3">
    <source>
        <dbReference type="Proteomes" id="UP000885680"/>
    </source>
</evidence>
<proteinExistence type="predicted"/>
<gene>
    <name evidence="2" type="ORF">ENH89_21880</name>
</gene>
<sequence>MTLPDVRAIDSRNGDRRPVHERVVLKTNYYVINLDRSPERLAAIGADAATIGIDLIRVKAVDGKTVAPEAREILDESGFRRLHGKIPMDGEYGCYQTHIDVFDAFLASDADIAVIFEDDVQLTPALLPALDRIVAVDDWDVVKLMHHRLPAFRAHRSIGGGHRLGTSLFGPTGSSAAYLVNRQGANTLRQRLVPMQLPYDVALERGWALGVRVRHVEPDLVSGNPLTQQSLIGGRKKYAAMRLAPWRRLTTLLFRTAEAVRRARFGLSARTER</sequence>
<dbReference type="InterPro" id="IPR002654">
    <property type="entry name" value="Glyco_trans_25"/>
</dbReference>
<dbReference type="AlphaFoldDB" id="A0A9C9NJ62"/>
<evidence type="ECO:0000313" key="2">
    <source>
        <dbReference type="EMBL" id="HEU02915.1"/>
    </source>
</evidence>